<feature type="domain" description="CNH" evidence="5">
    <location>
        <begin position="15"/>
        <end position="316"/>
    </location>
</feature>
<dbReference type="SUPFAM" id="SSF50998">
    <property type="entry name" value="Quinoprotein alcohol dehydrogenase-like"/>
    <property type="match status" value="1"/>
</dbReference>
<dbReference type="InterPro" id="IPR019453">
    <property type="entry name" value="VPS39/TGFA1_Znf"/>
</dbReference>
<dbReference type="Pfam" id="PF00780">
    <property type="entry name" value="CNH"/>
    <property type="match status" value="1"/>
</dbReference>
<organism evidence="6 7">
    <name type="scientific">Paralvinella palmiformis</name>
    <dbReference type="NCBI Taxonomy" id="53620"/>
    <lineage>
        <taxon>Eukaryota</taxon>
        <taxon>Metazoa</taxon>
        <taxon>Spiralia</taxon>
        <taxon>Lophotrochozoa</taxon>
        <taxon>Annelida</taxon>
        <taxon>Polychaeta</taxon>
        <taxon>Sedentaria</taxon>
        <taxon>Canalipalpata</taxon>
        <taxon>Terebellida</taxon>
        <taxon>Terebelliformia</taxon>
        <taxon>Alvinellidae</taxon>
        <taxon>Paralvinella</taxon>
    </lineage>
</organism>
<dbReference type="GO" id="GO:0034058">
    <property type="term" value="P:endosomal vesicle fusion"/>
    <property type="evidence" value="ECO:0007669"/>
    <property type="project" value="TreeGrafter"/>
</dbReference>
<evidence type="ECO:0000313" key="6">
    <source>
        <dbReference type="EMBL" id="KAK2144760.1"/>
    </source>
</evidence>
<comment type="similarity">
    <text evidence="3">Belongs to the VAM6/VPS39 family.</text>
</comment>
<evidence type="ECO:0000259" key="5">
    <source>
        <dbReference type="PROSITE" id="PS50219"/>
    </source>
</evidence>
<reference evidence="6" key="1">
    <citation type="journal article" date="2023" name="Mol. Biol. Evol.">
        <title>Third-Generation Sequencing Reveals the Adaptive Role of the Epigenome in Three Deep-Sea Polychaetes.</title>
        <authorList>
            <person name="Perez M."/>
            <person name="Aroh O."/>
            <person name="Sun Y."/>
            <person name="Lan Y."/>
            <person name="Juniper S.K."/>
            <person name="Young C.R."/>
            <person name="Angers B."/>
            <person name="Qian P.Y."/>
        </authorList>
    </citation>
    <scope>NUCLEOTIDE SEQUENCE</scope>
    <source>
        <strain evidence="6">P08H-3</strain>
    </source>
</reference>
<protein>
    <recommendedName>
        <fullName evidence="5">CNH domain-containing protein</fullName>
    </recommendedName>
</protein>
<dbReference type="GO" id="GO:0006886">
    <property type="term" value="P:intracellular protein transport"/>
    <property type="evidence" value="ECO:0007669"/>
    <property type="project" value="UniProtKB-UniRule"/>
</dbReference>
<evidence type="ECO:0000256" key="1">
    <source>
        <dbReference type="ARBA" id="ARBA00004184"/>
    </source>
</evidence>
<dbReference type="GO" id="GO:0005737">
    <property type="term" value="C:cytoplasm"/>
    <property type="evidence" value="ECO:0007669"/>
    <property type="project" value="TreeGrafter"/>
</dbReference>
<feature type="repeat" description="CHCR" evidence="4">
    <location>
        <begin position="536"/>
        <end position="712"/>
    </location>
</feature>
<dbReference type="Pfam" id="PF10367">
    <property type="entry name" value="zf-Vps39_C"/>
    <property type="match status" value="1"/>
</dbReference>
<comment type="caution">
    <text evidence="6">The sequence shown here is derived from an EMBL/GenBank/DDBJ whole genome shotgun (WGS) entry which is preliminary data.</text>
</comment>
<evidence type="ECO:0000256" key="4">
    <source>
        <dbReference type="PROSITE-ProRule" id="PRU01006"/>
    </source>
</evidence>
<name>A0AAD9MTE5_9ANNE</name>
<dbReference type="PROSITE" id="PS50219">
    <property type="entry name" value="CNH"/>
    <property type="match status" value="1"/>
</dbReference>
<dbReference type="PANTHER" id="PTHR12894:SF49">
    <property type="entry name" value="VAM6_VPS39-LIKE PROTEIN"/>
    <property type="match status" value="1"/>
</dbReference>
<dbReference type="AlphaFoldDB" id="A0AAD9MTE5"/>
<dbReference type="EMBL" id="JAODUP010000733">
    <property type="protein sequence ID" value="KAK2144760.1"/>
    <property type="molecule type" value="Genomic_DNA"/>
</dbReference>
<keyword evidence="2" id="KW-0472">Membrane</keyword>
<accession>A0AAD9MTE5</accession>
<dbReference type="InterPro" id="IPR032914">
    <property type="entry name" value="Vam6/VPS39/TRAP1"/>
</dbReference>
<dbReference type="Pfam" id="PF10366">
    <property type="entry name" value="Vps39_1"/>
    <property type="match status" value="1"/>
</dbReference>
<dbReference type="PROSITE" id="PS50236">
    <property type="entry name" value="CHCR"/>
    <property type="match status" value="1"/>
</dbReference>
<dbReference type="InterPro" id="IPR019452">
    <property type="entry name" value="VPS39/TGF_beta_rcpt-assoc_1"/>
</dbReference>
<dbReference type="PANTHER" id="PTHR12894">
    <property type="entry name" value="CNH DOMAIN CONTAINING"/>
    <property type="match status" value="1"/>
</dbReference>
<dbReference type="GO" id="GO:0006914">
    <property type="term" value="P:autophagy"/>
    <property type="evidence" value="ECO:0007669"/>
    <property type="project" value="TreeGrafter"/>
</dbReference>
<dbReference type="InterPro" id="IPR011047">
    <property type="entry name" value="Quinoprotein_ADH-like_sf"/>
</dbReference>
<dbReference type="InterPro" id="IPR000547">
    <property type="entry name" value="Clathrin_H-chain/VPS_repeat"/>
</dbReference>
<dbReference type="GO" id="GO:0016020">
    <property type="term" value="C:membrane"/>
    <property type="evidence" value="ECO:0007669"/>
    <property type="project" value="TreeGrafter"/>
</dbReference>
<comment type="subcellular location">
    <subcellularLocation>
        <location evidence="1">Endomembrane system</location>
        <topology evidence="1">Peripheral membrane protein</topology>
    </subcellularLocation>
</comment>
<evidence type="ECO:0000313" key="7">
    <source>
        <dbReference type="Proteomes" id="UP001208570"/>
    </source>
</evidence>
<keyword evidence="7" id="KW-1185">Reference proteome</keyword>
<proteinExistence type="inferred from homology"/>
<gene>
    <name evidence="6" type="ORF">LSH36_733g01052</name>
</gene>
<evidence type="ECO:0000256" key="3">
    <source>
        <dbReference type="ARBA" id="ARBA00038201"/>
    </source>
</evidence>
<evidence type="ECO:0000256" key="2">
    <source>
        <dbReference type="ARBA" id="ARBA00023136"/>
    </source>
</evidence>
<dbReference type="Proteomes" id="UP001208570">
    <property type="component" value="Unassembled WGS sequence"/>
</dbReference>
<dbReference type="GO" id="GO:0012505">
    <property type="term" value="C:endomembrane system"/>
    <property type="evidence" value="ECO:0007669"/>
    <property type="project" value="UniProtKB-SubCell"/>
</dbReference>
<dbReference type="InterPro" id="IPR001180">
    <property type="entry name" value="CNH_dom"/>
</dbReference>
<sequence>MHDAYDAAPILGKLPLQIESLACYGDMLLVGTRQGHLLVYSVRSPQGCSDTKFDVLLERSNKAFAKKPITQLAVVPEYHILISMSDGLVSVHDLTVFAPITVLGRTKGCSLFSIDLQRTKSSTGEFHYTLRLSVAVRRKIQLYYWKNRDFLELQPDLGVPDVPKAMDWCKDSLCVGFKRDYYLIKVDGDSSGNLKELFPTGKLLEPTVARLADDRLALGRDEMTIFIDSEGNPTQKYALSWSEPPVVMEIRTIEPRLLIQSIELIKPRIICNNSGHVYIASTNYVWRLAPMPVTIQIKQLLQNKEFELALHLANMTEEDEADKVKRIQHIRNLYAFELFSQHQFEQSLKIFAELGTDPSHVIGLFPNLLPQDFRNQLEYPDRLPELEGGELEKGLLALVEFLLQKRNKLVKDINKEIVSSAIVEGNMTIKSKRQLSQIIDTTLLKCYIQTNDALVAPLLRLKDNSCHVDESERILKKHQKYTLDLLARQAQKPNSPLKGYDTTVQYLQRLGTEHFDLIKDYAKWILRDYPEDGLKDMPEVEALSREDVLEYLERTANALVIPYLEHIIEIWEDSNPGFHNILAIKYKDRIQEVVDDQQADNQEVQEVIVPTTGQESGEVALLRQKLMNFLETSTYYIPERLLAHFPLNGFFEERAILLGKLGHHEQALSIYVHLLHNNDMAEEYCKKNYNLMKEGNKDVFLYLLKMYLLPLDPQSLGIMVVHNDIKPEPDIDAALKLLKEHASQIETAKALELLPPNTKVRDLLIFLENVLENQSTRKRDCQVLRSLLYAEHLQVQEQRMFYQKIKCTITEEKLCRVCKKKLGNAAFARYPNGVVVHYYCCKDPKICPVD</sequence>